<dbReference type="CDD" id="cd00833">
    <property type="entry name" value="PKS"/>
    <property type="match status" value="1"/>
</dbReference>
<evidence type="ECO:0000259" key="8">
    <source>
        <dbReference type="PROSITE" id="PS50075"/>
    </source>
</evidence>
<feature type="active site" description="Proton acceptor; for dehydratase activity" evidence="6">
    <location>
        <position position="1312"/>
    </location>
</feature>
<dbReference type="InterPro" id="IPR036736">
    <property type="entry name" value="ACP-like_sf"/>
</dbReference>
<reference evidence="11" key="1">
    <citation type="submission" date="2020-06" db="EMBL/GenBank/DDBJ databases">
        <title>Draft genome sequences of strains closely related to Aspergillus parafelis and Aspergillus hiratsukae.</title>
        <authorList>
            <person name="Dos Santos R.A.C."/>
            <person name="Rivero-Menendez O."/>
            <person name="Steenwyk J.L."/>
            <person name="Mead M.E."/>
            <person name="Goldman G.H."/>
            <person name="Alastruey-Izquierdo A."/>
            <person name="Rokas A."/>
        </authorList>
    </citation>
    <scope>NUCLEOTIDE SEQUENCE</scope>
    <source>
        <strain evidence="11">CNM-CM7691</strain>
    </source>
</reference>
<dbReference type="InterPro" id="IPR049900">
    <property type="entry name" value="PKS_mFAS_DH"/>
</dbReference>
<evidence type="ECO:0000256" key="2">
    <source>
        <dbReference type="ARBA" id="ARBA00022450"/>
    </source>
</evidence>
<feature type="domain" description="PKS/mFAS DH" evidence="10">
    <location>
        <begin position="1280"/>
        <end position="1584"/>
    </location>
</feature>
<dbReference type="InterPro" id="IPR014043">
    <property type="entry name" value="Acyl_transferase_dom"/>
</dbReference>
<evidence type="ECO:0000256" key="4">
    <source>
        <dbReference type="ARBA" id="ARBA00022679"/>
    </source>
</evidence>
<organism evidence="11 12">
    <name type="scientific">Aspergillus felis</name>
    <dbReference type="NCBI Taxonomy" id="1287682"/>
    <lineage>
        <taxon>Eukaryota</taxon>
        <taxon>Fungi</taxon>
        <taxon>Dikarya</taxon>
        <taxon>Ascomycota</taxon>
        <taxon>Pezizomycotina</taxon>
        <taxon>Eurotiomycetes</taxon>
        <taxon>Eurotiomycetidae</taxon>
        <taxon>Eurotiales</taxon>
        <taxon>Aspergillaceae</taxon>
        <taxon>Aspergillus</taxon>
        <taxon>Aspergillus subgen. Fumigati</taxon>
    </lineage>
</organism>
<dbReference type="InterPro" id="IPR020841">
    <property type="entry name" value="PKS_Beta-ketoAc_synthase_dom"/>
</dbReference>
<comment type="pathway">
    <text evidence="1">Secondary metabolite biosynthesis.</text>
</comment>
<keyword evidence="2" id="KW-0596">Phosphopantetheine</keyword>
<evidence type="ECO:0000259" key="10">
    <source>
        <dbReference type="PROSITE" id="PS52019"/>
    </source>
</evidence>
<dbReference type="SUPFAM" id="SSF47336">
    <property type="entry name" value="ACP-like"/>
    <property type="match status" value="2"/>
</dbReference>
<dbReference type="PROSITE" id="PS00012">
    <property type="entry name" value="PHOSPHOPANTETHEINE"/>
    <property type="match status" value="1"/>
</dbReference>
<dbReference type="SUPFAM" id="SSF55048">
    <property type="entry name" value="Probable ACP-binding domain of malonyl-CoA ACP transacylase"/>
    <property type="match status" value="1"/>
</dbReference>
<dbReference type="FunFam" id="3.40.47.10:FF:000031">
    <property type="entry name" value="Sterigmatocystin biosynthesis polyketide synthase"/>
    <property type="match status" value="1"/>
</dbReference>
<evidence type="ECO:0000256" key="3">
    <source>
        <dbReference type="ARBA" id="ARBA00022553"/>
    </source>
</evidence>
<dbReference type="Gene3D" id="3.40.50.720">
    <property type="entry name" value="NAD(P)-binding Rossmann-like Domain"/>
    <property type="match status" value="1"/>
</dbReference>
<dbReference type="GO" id="GO:0044550">
    <property type="term" value="P:secondary metabolite biosynthetic process"/>
    <property type="evidence" value="ECO:0007669"/>
    <property type="project" value="TreeGrafter"/>
</dbReference>
<evidence type="ECO:0000256" key="5">
    <source>
        <dbReference type="ARBA" id="ARBA00023315"/>
    </source>
</evidence>
<evidence type="ECO:0000313" key="11">
    <source>
        <dbReference type="EMBL" id="KAF7177898.1"/>
    </source>
</evidence>
<dbReference type="Pfam" id="PF16073">
    <property type="entry name" value="SAT"/>
    <property type="match status" value="1"/>
</dbReference>
<dbReference type="PROSITE" id="PS00606">
    <property type="entry name" value="KS3_1"/>
    <property type="match status" value="1"/>
</dbReference>
<dbReference type="PROSITE" id="PS52004">
    <property type="entry name" value="KS3_2"/>
    <property type="match status" value="1"/>
</dbReference>
<dbReference type="InterPro" id="IPR001227">
    <property type="entry name" value="Ac_transferase_dom_sf"/>
</dbReference>
<dbReference type="InterPro" id="IPR018201">
    <property type="entry name" value="Ketoacyl_synth_AS"/>
</dbReference>
<feature type="region of interest" description="Disordered" evidence="7">
    <location>
        <begin position="1596"/>
        <end position="1618"/>
    </location>
</feature>
<protein>
    <recommendedName>
        <fullName evidence="13">Polyketide synthase</fullName>
    </recommendedName>
</protein>
<keyword evidence="3" id="KW-0597">Phosphoprotein</keyword>
<dbReference type="InterPro" id="IPR020806">
    <property type="entry name" value="PKS_PP-bd"/>
</dbReference>
<dbReference type="Gene3D" id="3.40.366.10">
    <property type="entry name" value="Malonyl-Coenzyme A Acyl Carrier Protein, domain 2"/>
    <property type="match status" value="2"/>
</dbReference>
<dbReference type="InterPro" id="IPR013120">
    <property type="entry name" value="FAR_NAD-bd"/>
</dbReference>
<dbReference type="Pfam" id="PF00109">
    <property type="entry name" value="ketoacyl-synt"/>
    <property type="match status" value="1"/>
</dbReference>
<dbReference type="SMART" id="SM00825">
    <property type="entry name" value="PKS_KS"/>
    <property type="match status" value="1"/>
</dbReference>
<keyword evidence="12" id="KW-1185">Reference proteome</keyword>
<dbReference type="PROSITE" id="PS50075">
    <property type="entry name" value="CARRIER"/>
    <property type="match status" value="2"/>
</dbReference>
<feature type="compositionally biased region" description="Polar residues" evidence="7">
    <location>
        <begin position="1716"/>
        <end position="1727"/>
    </location>
</feature>
<dbReference type="InterPro" id="IPR030918">
    <property type="entry name" value="PT_fungal_PKS"/>
</dbReference>
<evidence type="ECO:0000256" key="7">
    <source>
        <dbReference type="SAM" id="MobiDB-lite"/>
    </source>
</evidence>
<dbReference type="InterPro" id="IPR050091">
    <property type="entry name" value="PKS_NRPS_Biosynth_Enz"/>
</dbReference>
<dbReference type="Gene3D" id="3.30.70.3290">
    <property type="match status" value="1"/>
</dbReference>
<evidence type="ECO:0000259" key="9">
    <source>
        <dbReference type="PROSITE" id="PS52004"/>
    </source>
</evidence>
<dbReference type="Gene3D" id="1.10.1200.10">
    <property type="entry name" value="ACP-like"/>
    <property type="match status" value="2"/>
</dbReference>
<dbReference type="GO" id="GO:0004312">
    <property type="term" value="F:fatty acid synthase activity"/>
    <property type="evidence" value="ECO:0007669"/>
    <property type="project" value="TreeGrafter"/>
</dbReference>
<dbReference type="InterPro" id="IPR016035">
    <property type="entry name" value="Acyl_Trfase/lysoPLipase"/>
</dbReference>
<sequence>MADHLELFLFGDQTYNPQPCLREMMRNRHNPALENFLSKSYDAIRAEIYSLPHEVRADMPRFTCLDDLILWKQDGQQCTPLDMALTCMYQLGAFISKTEGGCYPAQVFAVLGICTGALAAAAVSCSRSTLELIPIAVDAVVIAFRTGKLVADITRTLEPLHAPVQSWSIFIRGLTSAEAVRKFREQAVLPLTRQPYITAFTPNGITVSGPPSSLTQMTSSSTFKDFRLESINIYGPYHATHLYSQNDVEAIVGSLAPRGSDAHRQMLLLSSTETPVRAGGLDALWRAAIEQILLQPICWSSIFDQLQATHQKVSPKTIRITPIGTKADQLIYTALRQTPLCKSLAMPEKSPKAEPQTPYSNPGKPKLAIVGMSGRFPGANDIDAFWDLLYQGLDVHKPVPALHWDAKTHVDPTGARKNTSSTPFGCWLDDPASFDARFFNISPREAPQIDPAQRLALMTAYEAIEQAGIVPDATPSTRRDRVGVFYGVTSNDWMETNSAQDIDTYFIPGGNRAFIPGRINYFFKFSGPSFAVDTACSSSLAGIHLACNALWQRDIDTAIAGGTNILTNPDFTAGLDRGHFLSRTGNCKTFDDSADGYCRGEGVGTVIIKRLDDAVADHDPILGVILGAYTNHSAESESITRPHAGAQCAVFRRILNQSMVDPYAVSYVEMHGTGTQTGDAGEMSSVLDTFAPPVNQAKKYRSKDEALFLGSAKANIGHGEAVSGVSSLIKVLLMMKKNTIVPHCGIKTRINHKFPIDLQQRNVHIALEPTPWMRSKPRLAFVNNFSAAGGNTALLLEDAPNKQETCSQTTDSRSHHLIAMSAKNSVSLQGNLRSIHRFLQENPGVSLSKLSYTTTARRIHHQHRVMLLGSHVDELGAQIEAALRDQTGTTRPKSGPKIVFAFTGQGAQYPGMGKELFENFSRFQNRIRRLDQIGQSLGFPSMLQVILSDAEDIGRFAPTAVQLASVCLQIALSELWASWNITPVAVVGHSLGEYAALNVAGVLSDADTVYLVGKRAELLQSECTRDTHAMLVVKGSKDEVTAVLKNQTYEIACINSPVETVVAGRKEDISRIRTLLANAGLKSTLLSVPYAFHSSQIEPVLADFQRLASGVTSSTPKLPVLCPLDGSIVHGQDRFGPDYLARHTREPVNMLQALLAAHSQRIITDQTTMLEIGPHPAVSGMVKAVLGPQVPCLASLQRARPVWQVLGATLKTLYTAGADIHWAQYHADFHAAHEVIPLPAYCWDLKPYWIQYANDWSLRKGDPPLTRASSAPKLESTTIHKVLEETSDTQKGRIVVEANIARPDLSPLVQGHEVDGVPLCTPSVYADIALSLGTYLREHYRPGLGLVDVSEMTISKPLILKAGATQQLLQAHADVDWSSNAAAIEFMSFDANQKLQGHARCVVCFRDRDLLDRLQREATDVKQKIQGLRQGIVSGATARFNRPMVYRAIRPLARFHNDYRAIDEIVLNSHTLEASSLLSFDTVKRGGSFHTHPAIIDALTQSCGFAMNCNDNTDLDVEVFMNHGWSSFQLFEPVDFEKKYTTYTRMVEGADNLWHGDVVIFDGDRPIGYFGQLAIQGVPRRILKVILSLESGKSTEKSQRAGKKPGVPSLSLGNDSAHSSQAESKIGQAMSIIAEESGLAVSDLNDSTVFADVGIDSLLSLTITARFKEELDVDMEFSTFFFDYPTVSDLKGFFGELRPNSSVSSLPSSVETLPTRRSSATTVSTPTTDDDFLPKEVNFLRALQIISEESGVAVEGLTDDTDLAASGVDSLLSLVIISRFRDELDLDIQHESLFIECPTIGDLKQLLVGETTHETSPPPESDPLPPPEPIKCSPSQTGRDLATTTERLRAVDSFVQKYTAGFTIPAPAAGLTPSSDGTKTILVTGASGSLGSHLVYHLAQLPNVRAVVCLNRKTSEEPYTRQYHAMREKGVRFPEALKSKLLVLQTDSSQPDLGLSRSEYEGLVSSVTHLIHNAWPMSAKRPLVGFEPQFQVMRNLIDFACAVVARRPHGFKFSFQMVSSIGVVGNYGLAQTNKTTVPEERVGIDAVLPNGYGEAKWGCERMLDETLHRHPDLFRVMAVRLGQIAGSKTSGYWNPMEHFGFLIKSSQTLNALPDVPGTVYWTPVNDVAGTLADLVLSDRSPYPVYHVENPVGQPWRETNAILADALNIQTLIPFEEWVQRVREAPMRNNPAATLLEFLDSNYLRMSCGGLVLDTRKTLEHSKTLAAVGKVSEEVVRKYIHIWKEIGFLN</sequence>
<dbReference type="InterPro" id="IPR014030">
    <property type="entry name" value="Ketoacyl_synth_N"/>
</dbReference>
<dbReference type="EMBL" id="JACBAG010001890">
    <property type="protein sequence ID" value="KAF7177898.1"/>
    <property type="molecule type" value="Genomic_DNA"/>
</dbReference>
<dbReference type="InterPro" id="IPR042104">
    <property type="entry name" value="PKS_dehydratase_sf"/>
</dbReference>
<dbReference type="FunFam" id="3.40.366.10:FF:000002">
    <property type="entry name" value="Probable polyketide synthase 2"/>
    <property type="match status" value="1"/>
</dbReference>
<dbReference type="Pfam" id="PF00550">
    <property type="entry name" value="PP-binding"/>
    <property type="match status" value="2"/>
</dbReference>
<dbReference type="Pfam" id="PF00698">
    <property type="entry name" value="Acyl_transf_1"/>
    <property type="match status" value="1"/>
</dbReference>
<dbReference type="PANTHER" id="PTHR43775:SF40">
    <property type="entry name" value="NORSOLORINIC ACID SYNTHASE STCA"/>
    <property type="match status" value="1"/>
</dbReference>
<dbReference type="SUPFAM" id="SSF53901">
    <property type="entry name" value="Thiolase-like"/>
    <property type="match status" value="2"/>
</dbReference>
<evidence type="ECO:0000256" key="1">
    <source>
        <dbReference type="ARBA" id="ARBA00005179"/>
    </source>
</evidence>
<dbReference type="InterPro" id="IPR016036">
    <property type="entry name" value="Malonyl_transacylase_ACP-bd"/>
</dbReference>
<dbReference type="GO" id="GO:0004315">
    <property type="term" value="F:3-oxoacyl-[acyl-carrier-protein] synthase activity"/>
    <property type="evidence" value="ECO:0007669"/>
    <property type="project" value="InterPro"/>
</dbReference>
<dbReference type="Gene3D" id="3.10.129.110">
    <property type="entry name" value="Polyketide synthase dehydratase"/>
    <property type="match status" value="1"/>
</dbReference>
<dbReference type="InterPro" id="IPR016039">
    <property type="entry name" value="Thiolase-like"/>
</dbReference>
<feature type="domain" description="Carrier" evidence="8">
    <location>
        <begin position="1620"/>
        <end position="1698"/>
    </location>
</feature>
<evidence type="ECO:0000313" key="12">
    <source>
        <dbReference type="Proteomes" id="UP000641853"/>
    </source>
</evidence>
<gene>
    <name evidence="11" type="ORF">CNMCM7691_006374</name>
</gene>
<dbReference type="PANTHER" id="PTHR43775">
    <property type="entry name" value="FATTY ACID SYNTHASE"/>
    <property type="match status" value="1"/>
</dbReference>
<keyword evidence="4" id="KW-0808">Transferase</keyword>
<feature type="compositionally biased region" description="Low complexity" evidence="7">
    <location>
        <begin position="1705"/>
        <end position="1715"/>
    </location>
</feature>
<dbReference type="Pfam" id="PF07993">
    <property type="entry name" value="NAD_binding_4"/>
    <property type="match status" value="1"/>
</dbReference>
<feature type="domain" description="Carrier" evidence="8">
    <location>
        <begin position="1736"/>
        <end position="1811"/>
    </location>
</feature>
<feature type="domain" description="Ketosynthase family 3 (KS3)" evidence="9">
    <location>
        <begin position="364"/>
        <end position="798"/>
    </location>
</feature>
<feature type="region of interest" description="Disordered" evidence="7">
    <location>
        <begin position="1705"/>
        <end position="1728"/>
    </location>
</feature>
<dbReference type="Gene3D" id="3.30.70.250">
    <property type="entry name" value="Malonyl-CoA ACP transacylase, ACP-binding"/>
    <property type="match status" value="1"/>
</dbReference>
<dbReference type="GO" id="GO:0006633">
    <property type="term" value="P:fatty acid biosynthetic process"/>
    <property type="evidence" value="ECO:0007669"/>
    <property type="project" value="InterPro"/>
</dbReference>
<dbReference type="SMART" id="SM00827">
    <property type="entry name" value="PKS_AT"/>
    <property type="match status" value="1"/>
</dbReference>
<dbReference type="Proteomes" id="UP000641853">
    <property type="component" value="Unassembled WGS sequence"/>
</dbReference>
<dbReference type="InterPro" id="IPR006162">
    <property type="entry name" value="Ppantetheine_attach_site"/>
</dbReference>
<dbReference type="InterPro" id="IPR014031">
    <property type="entry name" value="Ketoacyl_synth_C"/>
</dbReference>
<proteinExistence type="predicted"/>
<feature type="region of interest" description="Disordered" evidence="7">
    <location>
        <begin position="1811"/>
        <end position="1839"/>
    </location>
</feature>
<comment type="caution">
    <text evidence="11">The sequence shown here is derived from an EMBL/GenBank/DDBJ whole genome shotgun (WGS) entry which is preliminary data.</text>
</comment>
<dbReference type="Pfam" id="PF02801">
    <property type="entry name" value="Ketoacyl-synt_C"/>
    <property type="match status" value="1"/>
</dbReference>
<evidence type="ECO:0008006" key="13">
    <source>
        <dbReference type="Google" id="ProtNLM"/>
    </source>
</evidence>
<accession>A0A8H6V404</accession>
<dbReference type="InterPro" id="IPR036291">
    <property type="entry name" value="NAD(P)-bd_dom_sf"/>
</dbReference>
<name>A0A8H6V404_9EURO</name>
<feature type="compositionally biased region" description="Pro residues" evidence="7">
    <location>
        <begin position="1816"/>
        <end position="1829"/>
    </location>
</feature>
<dbReference type="InterPro" id="IPR009081">
    <property type="entry name" value="PP-bd_ACP"/>
</dbReference>
<keyword evidence="5" id="KW-0012">Acyltransferase</keyword>
<dbReference type="NCBIfam" id="TIGR04532">
    <property type="entry name" value="PT_fungal_PKS"/>
    <property type="match status" value="1"/>
</dbReference>
<dbReference type="Pfam" id="PF22621">
    <property type="entry name" value="CurL-like_PKS_C"/>
    <property type="match status" value="1"/>
</dbReference>
<dbReference type="GO" id="GO:0031177">
    <property type="term" value="F:phosphopantetheine binding"/>
    <property type="evidence" value="ECO:0007669"/>
    <property type="project" value="InterPro"/>
</dbReference>
<dbReference type="Gene3D" id="3.40.47.10">
    <property type="match status" value="1"/>
</dbReference>
<evidence type="ECO:0000256" key="6">
    <source>
        <dbReference type="PROSITE-ProRule" id="PRU01363"/>
    </source>
</evidence>
<feature type="region of interest" description="N-terminal hotdog fold" evidence="6">
    <location>
        <begin position="1280"/>
        <end position="1410"/>
    </location>
</feature>
<dbReference type="FunFam" id="1.10.1200.10:FF:000011">
    <property type="entry name" value="Sterigmatocystin biosynthesis polyketide synthase"/>
    <property type="match status" value="2"/>
</dbReference>
<dbReference type="SUPFAM" id="SSF52151">
    <property type="entry name" value="FabD/lysophospholipase-like"/>
    <property type="match status" value="1"/>
</dbReference>
<feature type="active site" description="Proton donor; for dehydratase activity" evidence="6">
    <location>
        <position position="1497"/>
    </location>
</feature>
<dbReference type="SMART" id="SM00823">
    <property type="entry name" value="PKS_PP"/>
    <property type="match status" value="1"/>
</dbReference>
<dbReference type="SUPFAM" id="SSF51735">
    <property type="entry name" value="NAD(P)-binding Rossmann-fold domains"/>
    <property type="match status" value="1"/>
</dbReference>
<dbReference type="PROSITE" id="PS52019">
    <property type="entry name" value="PKS_MFAS_DH"/>
    <property type="match status" value="1"/>
</dbReference>
<feature type="region of interest" description="C-terminal hotdog fold" evidence="6">
    <location>
        <begin position="1437"/>
        <end position="1584"/>
    </location>
</feature>
<dbReference type="InterPro" id="IPR032088">
    <property type="entry name" value="SAT"/>
</dbReference>